<proteinExistence type="inferred from homology"/>
<dbReference type="EMBL" id="UZAL01031104">
    <property type="protein sequence ID" value="VDP56884.1"/>
    <property type="molecule type" value="Genomic_DNA"/>
</dbReference>
<evidence type="ECO:0000256" key="4">
    <source>
        <dbReference type="PROSITE-ProRule" id="PRU01240"/>
    </source>
</evidence>
<reference evidence="6 7" key="1">
    <citation type="submission" date="2018-11" db="EMBL/GenBank/DDBJ databases">
        <authorList>
            <consortium name="Pathogen Informatics"/>
        </authorList>
    </citation>
    <scope>NUCLEOTIDE SEQUENCE [LARGE SCALE GENOMIC DNA]</scope>
    <source>
        <strain>Denwood</strain>
        <strain evidence="7">Zambia</strain>
    </source>
</reference>
<dbReference type="Pfam" id="PF00082">
    <property type="entry name" value="Peptidase_S8"/>
    <property type="match status" value="1"/>
</dbReference>
<comment type="caution">
    <text evidence="4">Lacks conserved residue(s) required for the propagation of feature annotation.</text>
</comment>
<sequence>MFHDFVELRALTIFTGYHTYSMFSSPQVVDSFSVAESSLQSVRLSMKLLIHSHSKEVGSFLPITSTTDIEFNSCSIFNDIKITTDLNHTCTDNHSGTSASAPLAAGICALTLSANPNLTWRDLQYLVVYTARPDGLFADDWHVNGVGRRVSHAFGYGLMDAAAMVDLALNWTNVPPQRVCEAQAPMTGDPITIRQMSKENLALTTDGCESAAALAGDLSHRVVHLEHVQAKVSIN</sequence>
<evidence type="ECO:0000313" key="7">
    <source>
        <dbReference type="Proteomes" id="UP000269396"/>
    </source>
</evidence>
<evidence type="ECO:0000256" key="3">
    <source>
        <dbReference type="ARBA" id="ARBA00022825"/>
    </source>
</evidence>
<comment type="similarity">
    <text evidence="4">Belongs to the peptidase S8 family.</text>
</comment>
<evidence type="ECO:0000259" key="5">
    <source>
        <dbReference type="Pfam" id="PF00082"/>
    </source>
</evidence>
<dbReference type="PROSITE" id="PS51892">
    <property type="entry name" value="SUBTILASE"/>
    <property type="match status" value="1"/>
</dbReference>
<evidence type="ECO:0000256" key="1">
    <source>
        <dbReference type="ARBA" id="ARBA00022670"/>
    </source>
</evidence>
<feature type="domain" description="Peptidase S8/S53" evidence="5">
    <location>
        <begin position="82"/>
        <end position="157"/>
    </location>
</feature>
<dbReference type="GO" id="GO:0000139">
    <property type="term" value="C:Golgi membrane"/>
    <property type="evidence" value="ECO:0007669"/>
    <property type="project" value="TreeGrafter"/>
</dbReference>
<accession>A0A3P8FGA2</accession>
<gene>
    <name evidence="6" type="ORF">SMTD_LOCUS11044</name>
</gene>
<dbReference type="InterPro" id="IPR036852">
    <property type="entry name" value="Peptidase_S8/S53_dom_sf"/>
</dbReference>
<organism evidence="6 7">
    <name type="scientific">Schistosoma mattheei</name>
    <dbReference type="NCBI Taxonomy" id="31246"/>
    <lineage>
        <taxon>Eukaryota</taxon>
        <taxon>Metazoa</taxon>
        <taxon>Spiralia</taxon>
        <taxon>Lophotrochozoa</taxon>
        <taxon>Platyhelminthes</taxon>
        <taxon>Trematoda</taxon>
        <taxon>Digenea</taxon>
        <taxon>Strigeidida</taxon>
        <taxon>Schistosomatoidea</taxon>
        <taxon>Schistosomatidae</taxon>
        <taxon>Schistosoma</taxon>
    </lineage>
</organism>
<keyword evidence="7" id="KW-1185">Reference proteome</keyword>
<dbReference type="Proteomes" id="UP000269396">
    <property type="component" value="Unassembled WGS sequence"/>
</dbReference>
<dbReference type="PROSITE" id="PS00138">
    <property type="entry name" value="SUBTILASE_SER"/>
    <property type="match status" value="1"/>
</dbReference>
<dbReference type="AlphaFoldDB" id="A0A3P8FGA2"/>
<name>A0A3P8FGA2_9TREM</name>
<dbReference type="PANTHER" id="PTHR42884">
    <property type="entry name" value="PROPROTEIN CONVERTASE SUBTILISIN/KEXIN-RELATED"/>
    <property type="match status" value="1"/>
</dbReference>
<dbReference type="GO" id="GO:0004252">
    <property type="term" value="F:serine-type endopeptidase activity"/>
    <property type="evidence" value="ECO:0007669"/>
    <property type="project" value="InterPro"/>
</dbReference>
<evidence type="ECO:0000313" key="6">
    <source>
        <dbReference type="EMBL" id="VDP56884.1"/>
    </source>
</evidence>
<dbReference type="GO" id="GO:0016486">
    <property type="term" value="P:peptide hormone processing"/>
    <property type="evidence" value="ECO:0007669"/>
    <property type="project" value="TreeGrafter"/>
</dbReference>
<dbReference type="InterPro" id="IPR023828">
    <property type="entry name" value="Peptidase_S8_Ser-AS"/>
</dbReference>
<dbReference type="GO" id="GO:0005802">
    <property type="term" value="C:trans-Golgi network"/>
    <property type="evidence" value="ECO:0007669"/>
    <property type="project" value="TreeGrafter"/>
</dbReference>
<keyword evidence="1" id="KW-0645">Protease</keyword>
<protein>
    <recommendedName>
        <fullName evidence="5">Peptidase S8/S53 domain-containing protein</fullName>
    </recommendedName>
</protein>
<dbReference type="PANTHER" id="PTHR42884:SF3">
    <property type="entry name" value="FURIN-LIKE PROTEASE 1, ISOFORMS 1_1-X_2"/>
    <property type="match status" value="1"/>
</dbReference>
<dbReference type="SUPFAM" id="SSF52743">
    <property type="entry name" value="Subtilisin-like"/>
    <property type="match status" value="1"/>
</dbReference>
<dbReference type="InterPro" id="IPR000209">
    <property type="entry name" value="Peptidase_S8/S53_dom"/>
</dbReference>
<keyword evidence="2" id="KW-0378">Hydrolase</keyword>
<dbReference type="Gene3D" id="3.40.50.200">
    <property type="entry name" value="Peptidase S8/S53 domain"/>
    <property type="match status" value="1"/>
</dbReference>
<evidence type="ECO:0000256" key="2">
    <source>
        <dbReference type="ARBA" id="ARBA00022801"/>
    </source>
</evidence>
<keyword evidence="3" id="KW-0720">Serine protease</keyword>